<feature type="binding site" description="axial binding residue" evidence="12">
    <location>
        <position position="502"/>
    </location>
    <ligand>
        <name>heme</name>
        <dbReference type="ChEBI" id="CHEBI:30413"/>
    </ligand>
    <ligandPart>
        <name>Fe</name>
        <dbReference type="ChEBI" id="CHEBI:18248"/>
    </ligandPart>
</feature>
<keyword evidence="10 13" id="KW-0503">Monooxygenase</keyword>
<dbReference type="PROSITE" id="PS00086">
    <property type="entry name" value="CYTOCHROME_P450"/>
    <property type="match status" value="1"/>
</dbReference>
<gene>
    <name evidence="14" type="primary">Cyp3a13_6</name>
    <name evidence="14" type="ORF">AVEN_175891_1</name>
</gene>
<dbReference type="InterPro" id="IPR050705">
    <property type="entry name" value="Cytochrome_P450_3A"/>
</dbReference>
<dbReference type="OrthoDB" id="2789670at2759"/>
<dbReference type="AlphaFoldDB" id="A0A4Y2ED83"/>
<evidence type="ECO:0000256" key="8">
    <source>
        <dbReference type="ARBA" id="ARBA00023002"/>
    </source>
</evidence>
<dbReference type="GO" id="GO:0005506">
    <property type="term" value="F:iron ion binding"/>
    <property type="evidence" value="ECO:0007669"/>
    <property type="project" value="InterPro"/>
</dbReference>
<evidence type="ECO:0000313" key="15">
    <source>
        <dbReference type="Proteomes" id="UP000499080"/>
    </source>
</evidence>
<dbReference type="GO" id="GO:0008395">
    <property type="term" value="F:steroid hydroxylase activity"/>
    <property type="evidence" value="ECO:0007669"/>
    <property type="project" value="TreeGrafter"/>
</dbReference>
<name>A0A4Y2ED83_ARAVE</name>
<dbReference type="Proteomes" id="UP000499080">
    <property type="component" value="Unassembled WGS sequence"/>
</dbReference>
<dbReference type="CDD" id="cd11055">
    <property type="entry name" value="CYP3A-like"/>
    <property type="match status" value="1"/>
</dbReference>
<evidence type="ECO:0000313" key="14">
    <source>
        <dbReference type="EMBL" id="GBM26737.1"/>
    </source>
</evidence>
<dbReference type="PRINTS" id="PR00385">
    <property type="entry name" value="P450"/>
</dbReference>
<keyword evidence="9 12" id="KW-0408">Iron</keyword>
<comment type="cofactor">
    <cofactor evidence="1 12">
        <name>heme</name>
        <dbReference type="ChEBI" id="CHEBI:30413"/>
    </cofactor>
</comment>
<dbReference type="Gene3D" id="1.10.630.10">
    <property type="entry name" value="Cytochrome P450"/>
    <property type="match status" value="2"/>
</dbReference>
<accession>A0A4Y2ED83</accession>
<dbReference type="PANTHER" id="PTHR24302:SF15">
    <property type="entry name" value="FATTY-ACID PEROXYGENASE"/>
    <property type="match status" value="1"/>
</dbReference>
<evidence type="ECO:0000256" key="2">
    <source>
        <dbReference type="ARBA" id="ARBA00004174"/>
    </source>
</evidence>
<evidence type="ECO:0000256" key="1">
    <source>
        <dbReference type="ARBA" id="ARBA00001971"/>
    </source>
</evidence>
<keyword evidence="5 12" id="KW-0349">Heme</keyword>
<evidence type="ECO:0000256" key="13">
    <source>
        <dbReference type="RuleBase" id="RU000461"/>
    </source>
</evidence>
<evidence type="ECO:0000256" key="11">
    <source>
        <dbReference type="ARBA" id="ARBA00043906"/>
    </source>
</evidence>
<dbReference type="SUPFAM" id="SSF48264">
    <property type="entry name" value="Cytochrome P450"/>
    <property type="match status" value="1"/>
</dbReference>
<comment type="subcellular location">
    <subcellularLocation>
        <location evidence="3">Endoplasmic reticulum membrane</location>
        <topology evidence="3">Peripheral membrane protein</topology>
    </subcellularLocation>
    <subcellularLocation>
        <location evidence="2">Microsome membrane</location>
        <topology evidence="2">Peripheral membrane protein</topology>
    </subcellularLocation>
</comment>
<comment type="caution">
    <text evidence="14">The sequence shown here is derived from an EMBL/GenBank/DDBJ whole genome shotgun (WGS) entry which is preliminary data.</text>
</comment>
<comment type="similarity">
    <text evidence="4 13">Belongs to the cytochrome P450 family.</text>
</comment>
<dbReference type="GO" id="GO:0016705">
    <property type="term" value="F:oxidoreductase activity, acting on paired donors, with incorporation or reduction of molecular oxygen"/>
    <property type="evidence" value="ECO:0007669"/>
    <property type="project" value="InterPro"/>
</dbReference>
<evidence type="ECO:0000256" key="6">
    <source>
        <dbReference type="ARBA" id="ARBA00022723"/>
    </source>
</evidence>
<dbReference type="InterPro" id="IPR017972">
    <property type="entry name" value="Cyt_P450_CS"/>
</dbReference>
<comment type="function">
    <text evidence="11">Cytochromes P450 are a group of heme-thiolate monooxygenases. They oxidize a variety of structurally unrelated compounds, including steroids, fatty acids, and xenobiotics.</text>
</comment>
<dbReference type="InterPro" id="IPR036396">
    <property type="entry name" value="Cyt_P450_sf"/>
</dbReference>
<evidence type="ECO:0000256" key="5">
    <source>
        <dbReference type="ARBA" id="ARBA00022617"/>
    </source>
</evidence>
<protein>
    <submittedName>
        <fullName evidence="14">Cytochrome P450 3A13</fullName>
    </submittedName>
</protein>
<proteinExistence type="inferred from homology"/>
<keyword evidence="8 13" id="KW-0560">Oxidoreductase</keyword>
<evidence type="ECO:0000256" key="9">
    <source>
        <dbReference type="ARBA" id="ARBA00023004"/>
    </source>
</evidence>
<dbReference type="InterPro" id="IPR001128">
    <property type="entry name" value="Cyt_P450"/>
</dbReference>
<evidence type="ECO:0000256" key="7">
    <source>
        <dbReference type="ARBA" id="ARBA00022848"/>
    </source>
</evidence>
<evidence type="ECO:0000256" key="10">
    <source>
        <dbReference type="ARBA" id="ARBA00023033"/>
    </source>
</evidence>
<evidence type="ECO:0000256" key="4">
    <source>
        <dbReference type="ARBA" id="ARBA00010617"/>
    </source>
</evidence>
<sequence length="559" mass="64518">MEGETFQSLAFIACLLFHRLFSRNHDYWKRRNVPHVEPLPLFGSSLDMLYVPLCFIELQRYRRFGLLYGYFEGSRPILSVGDPQLLEGILDWRTKIFSNRRIGNTPLQRSQSSAMRDSQRKCQNGYRAAEGTSPQKHFNCNSSKTFSLRVSILSVTKQELHQAVELKTGDKIIDNMVSVKGGEDSKRIRNIMTPLFTSNKIRKITENVFQDSVNTLINNFRTAAANKSAADLKRIYGTFTMDVISVSAFSFRSERYNNPDNTLTRLADSILNQKLKVKLIFHHLLPIWLMRILRIDISSSADTSELRRIILEIIEERQRTGERRNDFLQSLLDIYEKSPSASSDKYLSMDELVSQCAVFFLAGYETTASALSFATYLLALNQEIQEKLRAEVDAEMERNDDHLTYDALKSMTYLDQVISETLRLYPPAFRLERQAEDDYRLGNTGINIPKGMVITIPVFAMHRDPKFWPNPERFDPERFTPEEEKKIPKYCYLPFGAGPRKCLGQLFAKTEVKFCLAHVVRYFKINTCPETNIPLEFDLSQHGLLQPKDIKVSLVPRHL</sequence>
<dbReference type="PRINTS" id="PR00463">
    <property type="entry name" value="EP450I"/>
</dbReference>
<dbReference type="Pfam" id="PF00067">
    <property type="entry name" value="p450"/>
    <property type="match status" value="1"/>
</dbReference>
<keyword evidence="6 12" id="KW-0479">Metal-binding</keyword>
<evidence type="ECO:0000256" key="12">
    <source>
        <dbReference type="PIRSR" id="PIRSR602401-1"/>
    </source>
</evidence>
<dbReference type="InterPro" id="IPR002401">
    <property type="entry name" value="Cyt_P450_E_grp-I"/>
</dbReference>
<reference evidence="14 15" key="1">
    <citation type="journal article" date="2019" name="Sci. Rep.">
        <title>Orb-weaving spider Araneus ventricosus genome elucidates the spidroin gene catalogue.</title>
        <authorList>
            <person name="Kono N."/>
            <person name="Nakamura H."/>
            <person name="Ohtoshi R."/>
            <person name="Moran D.A.P."/>
            <person name="Shinohara A."/>
            <person name="Yoshida Y."/>
            <person name="Fujiwara M."/>
            <person name="Mori M."/>
            <person name="Tomita M."/>
            <person name="Arakawa K."/>
        </authorList>
    </citation>
    <scope>NUCLEOTIDE SEQUENCE [LARGE SCALE GENOMIC DNA]</scope>
</reference>
<organism evidence="14 15">
    <name type="scientific">Araneus ventricosus</name>
    <name type="common">Orbweaver spider</name>
    <name type="synonym">Epeira ventricosa</name>
    <dbReference type="NCBI Taxonomy" id="182803"/>
    <lineage>
        <taxon>Eukaryota</taxon>
        <taxon>Metazoa</taxon>
        <taxon>Ecdysozoa</taxon>
        <taxon>Arthropoda</taxon>
        <taxon>Chelicerata</taxon>
        <taxon>Arachnida</taxon>
        <taxon>Araneae</taxon>
        <taxon>Araneomorphae</taxon>
        <taxon>Entelegynae</taxon>
        <taxon>Araneoidea</taxon>
        <taxon>Araneidae</taxon>
        <taxon>Araneus</taxon>
    </lineage>
</organism>
<evidence type="ECO:0000256" key="3">
    <source>
        <dbReference type="ARBA" id="ARBA00004406"/>
    </source>
</evidence>
<keyword evidence="7" id="KW-0492">Microsome</keyword>
<dbReference type="GO" id="GO:0005789">
    <property type="term" value="C:endoplasmic reticulum membrane"/>
    <property type="evidence" value="ECO:0007669"/>
    <property type="project" value="UniProtKB-SubCell"/>
</dbReference>
<dbReference type="PANTHER" id="PTHR24302">
    <property type="entry name" value="CYTOCHROME P450 FAMILY 3"/>
    <property type="match status" value="1"/>
</dbReference>
<dbReference type="FunFam" id="1.10.630.10:FF:000182">
    <property type="entry name" value="Cytochrome P450 3A4"/>
    <property type="match status" value="1"/>
</dbReference>
<keyword evidence="7" id="KW-0256">Endoplasmic reticulum</keyword>
<keyword evidence="15" id="KW-1185">Reference proteome</keyword>
<dbReference type="GO" id="GO:0020037">
    <property type="term" value="F:heme binding"/>
    <property type="evidence" value="ECO:0007669"/>
    <property type="project" value="InterPro"/>
</dbReference>
<dbReference type="EMBL" id="BGPR01000568">
    <property type="protein sequence ID" value="GBM26737.1"/>
    <property type="molecule type" value="Genomic_DNA"/>
</dbReference>